<reference evidence="1 2" key="1">
    <citation type="submission" date="2019-04" db="EMBL/GenBank/DDBJ databases">
        <title>Genome of a novel bacterium Candidatus Jettenia ecosi reconstructed from metagenome of an anammox bioreactor.</title>
        <authorList>
            <person name="Mardanov A.V."/>
            <person name="Beletsky A.V."/>
            <person name="Ravin N.V."/>
            <person name="Botchkova E.A."/>
            <person name="Litti Y.V."/>
            <person name="Nozhevnikova A.N."/>
        </authorList>
    </citation>
    <scope>NUCLEOTIDE SEQUENCE [LARGE SCALE GENOMIC DNA]</scope>
    <source>
        <strain evidence="1">J2</strain>
    </source>
</reference>
<proteinExistence type="predicted"/>
<gene>
    <name evidence="1" type="ORF">JETT_2135</name>
</gene>
<evidence type="ECO:0000313" key="2">
    <source>
        <dbReference type="Proteomes" id="UP000319783"/>
    </source>
</evidence>
<dbReference type="AlphaFoldDB" id="A0A533QB25"/>
<evidence type="ECO:0000313" key="1">
    <source>
        <dbReference type="EMBL" id="TLD41589.1"/>
    </source>
</evidence>
<sequence>MEFKKDAENGNKASHGIKVIRGKQALMVGVLCPFYAPDIKG</sequence>
<protein>
    <submittedName>
        <fullName evidence="1">Uncharacterized protein</fullName>
    </submittedName>
</protein>
<organism evidence="1 2">
    <name type="scientific">Candidatus Jettenia ecosi</name>
    <dbReference type="NCBI Taxonomy" id="2494326"/>
    <lineage>
        <taxon>Bacteria</taxon>
        <taxon>Pseudomonadati</taxon>
        <taxon>Planctomycetota</taxon>
        <taxon>Candidatus Brocadiia</taxon>
        <taxon>Candidatus Brocadiales</taxon>
        <taxon>Candidatus Brocadiaceae</taxon>
        <taxon>Candidatus Jettenia</taxon>
    </lineage>
</organism>
<name>A0A533QB25_9BACT</name>
<accession>A0A533QB25</accession>
<dbReference type="EMBL" id="SULG01000042">
    <property type="protein sequence ID" value="TLD41589.1"/>
    <property type="molecule type" value="Genomic_DNA"/>
</dbReference>
<comment type="caution">
    <text evidence="1">The sequence shown here is derived from an EMBL/GenBank/DDBJ whole genome shotgun (WGS) entry which is preliminary data.</text>
</comment>
<dbReference type="Proteomes" id="UP000319783">
    <property type="component" value="Unassembled WGS sequence"/>
</dbReference>